<dbReference type="Gene3D" id="3.20.20.80">
    <property type="entry name" value="Glycosidases"/>
    <property type="match status" value="1"/>
</dbReference>
<dbReference type="Pfam" id="PF17974">
    <property type="entry name" value="GalBD_like"/>
    <property type="match status" value="1"/>
</dbReference>
<dbReference type="InterPro" id="IPR040633">
    <property type="entry name" value="Gal_mutarotas_3"/>
</dbReference>
<dbReference type="CDD" id="cd14244">
    <property type="entry name" value="GH_101_like"/>
    <property type="match status" value="1"/>
</dbReference>
<evidence type="ECO:0000313" key="6">
    <source>
        <dbReference type="EMBL" id="NWK55920.1"/>
    </source>
</evidence>
<dbReference type="EMBL" id="JACBAZ010000003">
    <property type="protein sequence ID" value="NWK55920.1"/>
    <property type="molecule type" value="Genomic_DNA"/>
</dbReference>
<keyword evidence="1" id="KW-0732">Signal</keyword>
<dbReference type="Gene3D" id="2.60.120.260">
    <property type="entry name" value="Galactose-binding domain-like"/>
    <property type="match status" value="2"/>
</dbReference>
<dbReference type="InterPro" id="IPR014718">
    <property type="entry name" value="GH-type_carb-bd"/>
</dbReference>
<sequence length="1044" mass="117107">MNKNKPKKQHVLSIGLLAASSLLGTITHAAAGEPITLKSADLEVLLDQNFPQVISYSHLKTGAQIHGQSEKLTQFLLNEKLYTAKVNLVKGASSDKLATYKLTFPDADNLSMDAQISLDGSILTFKLKNIKEGKGFKLTSVEIPNHGMISVHSKQAGAEVSSAIIHTDQSKKKDTFLKVTPQVKEEKRSAAYAIVNTNKLAATLVNNSAYDIDKDDRHAAPNANDAAIDKDYKGPVDKAIKLGNGRVRIAVDNKENRGNASLSSGQWTYRALNSKVTTDELWTKVIITGDRNGDQQIDWQDGAIAFRDIMDVHDKKGLTPKRVAQRIAFNFGSHAGEPFLRTLDNVKRVHYATDGLGQFVVLKGYQSEGHDSAHPDYAGNVGIRQGGVDELNFLIDTSAKWGAEIGVHINCQEAYPEAKTFEDAMVFKDRRGWDWIDFSYIMNHRWDITSGAFEKRISDMKKELPGLDFIYMDVYWGDGWLAQEMARILDRNDIGITTEFPSMLEHASTWSHWSTDVTYGPNTRRGINSHIIRFIRNHEKDTYLRHPLIGHAELGDFETWQGRTDFNQFLGKLYSAALPSKYLQHHQILKWTEDEVQLSGDVKITKDGDKPRQIFKKGLKVLDGGTYLLPWDPTKETKLYHWSPEGGKSTWEIPASWKTKTVKLYELSHTGRTLVADLPVADGKITIEAKAKTPYVVYQTEAPALPKPNWGEGQPIKDPGFWDSSLANWKVEAEKDVVSVETDDHVRTALVYKASKKPATVSQTIALEPGTYSASVWVEVDKKGRKASLTATPEGGDASTTWTDSSPLENTVKNSHWNRTRTQIMRTVFDVPAGKDKVTLALKVDAGDSRVMFDNIRVQKTVRSEKEGYDYYQNFENIDEGWFPFVKGPAGGVEDPRTHLSELNAPYTNKGWNDQKIDDTLGGNWSLKCHRERSSGKKGDTVLLYRTIPQSLRFESGKKYEVSFDYQNVYSGEYEFVIGADEKGESKELKTLPLNEAHETKRFTVTLEPKEGQDLWIGVNRIKSESKHKDVDFVLDNLGVKTLK</sequence>
<gene>
    <name evidence="6" type="ORF">HW115_09875</name>
</gene>
<feature type="domain" description="Endo-alpha-N-acetylgalactosaminidase" evidence="4">
    <location>
        <begin position="853"/>
        <end position="1027"/>
    </location>
</feature>
<dbReference type="GO" id="GO:0033926">
    <property type="term" value="F:endo-alpha-N-acetylgalactosaminidase activity"/>
    <property type="evidence" value="ECO:0007669"/>
    <property type="project" value="InterPro"/>
</dbReference>
<feature type="domain" description="Glycosyl hydrolase 101 beta-sandwich" evidence="3">
    <location>
        <begin position="578"/>
        <end position="673"/>
    </location>
</feature>
<dbReference type="Pfam" id="PF17451">
    <property type="entry name" value="Glyco_hyd_101C"/>
    <property type="match status" value="1"/>
</dbReference>
<feature type="domain" description="Galactose mutarotase-like fold" evidence="5">
    <location>
        <begin position="37"/>
        <end position="299"/>
    </location>
</feature>
<accession>A0A851GM87</accession>
<dbReference type="InterPro" id="IPR025706">
    <property type="entry name" value="Endoa_GalNAc"/>
</dbReference>
<organism evidence="6 7">
    <name type="scientific">Oceaniferula marina</name>
    <dbReference type="NCBI Taxonomy" id="2748318"/>
    <lineage>
        <taxon>Bacteria</taxon>
        <taxon>Pseudomonadati</taxon>
        <taxon>Verrucomicrobiota</taxon>
        <taxon>Verrucomicrobiia</taxon>
        <taxon>Verrucomicrobiales</taxon>
        <taxon>Verrucomicrobiaceae</taxon>
        <taxon>Oceaniferula</taxon>
    </lineage>
</organism>
<keyword evidence="7" id="KW-1185">Reference proteome</keyword>
<dbReference type="Pfam" id="PF12905">
    <property type="entry name" value="Glyco_hydro_101"/>
    <property type="match status" value="1"/>
</dbReference>
<evidence type="ECO:0008006" key="8">
    <source>
        <dbReference type="Google" id="ProtNLM"/>
    </source>
</evidence>
<feature type="chain" id="PRO_5032761240" description="Endo-alpha-N-acetylgalactosaminidase" evidence="1">
    <location>
        <begin position="32"/>
        <end position="1044"/>
    </location>
</feature>
<dbReference type="Gene3D" id="2.70.98.10">
    <property type="match status" value="1"/>
</dbReference>
<feature type="signal peptide" evidence="1">
    <location>
        <begin position="1"/>
        <end position="31"/>
    </location>
</feature>
<evidence type="ECO:0000259" key="4">
    <source>
        <dbReference type="Pfam" id="PF17974"/>
    </source>
</evidence>
<dbReference type="InterPro" id="IPR040502">
    <property type="entry name" value="GH101_dom-6"/>
</dbReference>
<dbReference type="RefSeq" id="WP_178932456.1">
    <property type="nucleotide sequence ID" value="NZ_JACBAZ010000003.1"/>
</dbReference>
<comment type="caution">
    <text evidence="6">The sequence shown here is derived from an EMBL/GenBank/DDBJ whole genome shotgun (WGS) entry which is preliminary data.</text>
</comment>
<dbReference type="AlphaFoldDB" id="A0A851GM87"/>
<dbReference type="Pfam" id="PF18080">
    <property type="entry name" value="Gal_mutarotas_3"/>
    <property type="match status" value="1"/>
</dbReference>
<evidence type="ECO:0000313" key="7">
    <source>
        <dbReference type="Proteomes" id="UP000557872"/>
    </source>
</evidence>
<dbReference type="Gene3D" id="2.60.40.1180">
    <property type="entry name" value="Golgi alpha-mannosidase II"/>
    <property type="match status" value="1"/>
</dbReference>
<evidence type="ECO:0000259" key="2">
    <source>
        <dbReference type="Pfam" id="PF12905"/>
    </source>
</evidence>
<protein>
    <recommendedName>
        <fullName evidence="8">Endo-alpha-N-acetylgalactosaminidase</fullName>
    </recommendedName>
</protein>
<proteinExistence type="predicted"/>
<reference evidence="6 7" key="1">
    <citation type="submission" date="2020-07" db="EMBL/GenBank/DDBJ databases">
        <title>Roseicoccus Jingziensis gen. nov., sp. nov., isolated from coastal seawater.</title>
        <authorList>
            <person name="Feng X."/>
        </authorList>
    </citation>
    <scope>NUCLEOTIDE SEQUENCE [LARGE SCALE GENOMIC DNA]</scope>
    <source>
        <strain evidence="6 7">N1E253</strain>
    </source>
</reference>
<dbReference type="GO" id="GO:0030246">
    <property type="term" value="F:carbohydrate binding"/>
    <property type="evidence" value="ECO:0007669"/>
    <property type="project" value="InterPro"/>
</dbReference>
<evidence type="ECO:0000259" key="5">
    <source>
        <dbReference type="Pfam" id="PF18080"/>
    </source>
</evidence>
<evidence type="ECO:0000256" key="1">
    <source>
        <dbReference type="SAM" id="SignalP"/>
    </source>
</evidence>
<name>A0A851GM87_9BACT</name>
<dbReference type="Proteomes" id="UP000557872">
    <property type="component" value="Unassembled WGS sequence"/>
</dbReference>
<evidence type="ECO:0000259" key="3">
    <source>
        <dbReference type="Pfam" id="PF17451"/>
    </source>
</evidence>
<feature type="domain" description="Endo-alpha-N-acetylgalactosaminidase" evidence="2">
    <location>
        <begin position="300"/>
        <end position="569"/>
    </location>
</feature>
<dbReference type="InterPro" id="IPR013780">
    <property type="entry name" value="Glyco_hydro_b"/>
</dbReference>
<dbReference type="InterPro" id="IPR035364">
    <property type="entry name" value="Beta_sandwich_GH101"/>
</dbReference>